<feature type="compositionally biased region" description="Polar residues" evidence="6">
    <location>
        <begin position="495"/>
        <end position="508"/>
    </location>
</feature>
<organism evidence="9 10">
    <name type="scientific">Petrolisthes manimaculis</name>
    <dbReference type="NCBI Taxonomy" id="1843537"/>
    <lineage>
        <taxon>Eukaryota</taxon>
        <taxon>Metazoa</taxon>
        <taxon>Ecdysozoa</taxon>
        <taxon>Arthropoda</taxon>
        <taxon>Crustacea</taxon>
        <taxon>Multicrustacea</taxon>
        <taxon>Malacostraca</taxon>
        <taxon>Eumalacostraca</taxon>
        <taxon>Eucarida</taxon>
        <taxon>Decapoda</taxon>
        <taxon>Pleocyemata</taxon>
        <taxon>Anomura</taxon>
        <taxon>Galatheoidea</taxon>
        <taxon>Porcellanidae</taxon>
        <taxon>Petrolisthes</taxon>
    </lineage>
</organism>
<feature type="compositionally biased region" description="Polar residues" evidence="6">
    <location>
        <begin position="59"/>
        <end position="70"/>
    </location>
</feature>
<evidence type="ECO:0000256" key="2">
    <source>
        <dbReference type="ARBA" id="ARBA00004245"/>
    </source>
</evidence>
<evidence type="ECO:0000256" key="3">
    <source>
        <dbReference type="ARBA" id="ARBA00022490"/>
    </source>
</evidence>
<protein>
    <recommendedName>
        <fullName evidence="7">Enkurin domain-containing protein</fullName>
    </recommendedName>
</protein>
<dbReference type="InterPro" id="IPR027012">
    <property type="entry name" value="Enkurin_dom"/>
</dbReference>
<feature type="compositionally biased region" description="Basic and acidic residues" evidence="6">
    <location>
        <begin position="482"/>
        <end position="494"/>
    </location>
</feature>
<dbReference type="Proteomes" id="UP001292094">
    <property type="component" value="Unassembled WGS sequence"/>
</dbReference>
<keyword evidence="10" id="KW-1185">Reference proteome</keyword>
<comment type="caution">
    <text evidence="9">The sequence shown here is derived from an EMBL/GenBank/DDBJ whole genome shotgun (WGS) entry which is preliminary data.</text>
</comment>
<dbReference type="Pfam" id="PF13864">
    <property type="entry name" value="Enkurin"/>
    <property type="match status" value="1"/>
</dbReference>
<evidence type="ECO:0000259" key="7">
    <source>
        <dbReference type="PROSITE" id="PS51665"/>
    </source>
</evidence>
<dbReference type="GO" id="GO:0005881">
    <property type="term" value="C:cytoplasmic microtubule"/>
    <property type="evidence" value="ECO:0007669"/>
    <property type="project" value="TreeGrafter"/>
</dbReference>
<dbReference type="GO" id="GO:0005929">
    <property type="term" value="C:cilium"/>
    <property type="evidence" value="ECO:0007669"/>
    <property type="project" value="UniProtKB-SubCell"/>
</dbReference>
<sequence>MSLPAMRRGLSPEGRRNRDRQLGSLTIGLQGVTVHPTHKAGKSETNFIAENVRRLHQIQTKCRQRGTNSRAPLRATRHPSLSKLEGSDGSVGSMVKRQSVERDGSAHSDYFSLSEDQPDAPPPSLYSGEVVGVNEEQFRHPTSPLHPLSIPLQDGTQETISQFSALSLSGCKPPSKMGHIARPQSPDGHNSRSQSPMGHSFQQQGTNLYGSRVQSPIIVNSRPNSPVVLKPIATRLTQTKPEKLDLGTGNCLNSHQRMFMGGSSRNPEQNVLSNGYSTNIGVTEPIENGAGLGNLELLGTEPLSPEGRKQRMDMILTRIKSQKPSCEIDFNKHYKAIQNQHRMLLDNSERFSLYGSGQGSRENLPRSRSSSRPGSAGSVRSVSWDRNTHKNTNGNNNQKSVRPSTVVGEVRGLRQQNPPVSPNIKKKLVKTSSTTNRTGVDPHTGGGQKGRKQAAGERDKISGQKYLKDNLSKVQSLTRAKSNLERSRINKDNHTSLAKQEVTSKQNQNNVDTRLDLDCTHSSVEGHNLNSTISSTSDFNLVGGDQLGGYEPKLKLNIRPDSNASDVNGRGSVQFLDSSRGDFSLDSYNPYYCEQGTGGSENVNIVEKYLNQNVKNVSENNVEMRHMIESKRDHLENINSECMYNPEGVESLDNQEHLITERTGNFDNNSCDKTERYGMQCKHNHEITTDVVTSTPVPNTSNQAMSSRSNSPQLKKIQGGGNECVKSRKDQTCSSRSTLRRSQSLKNIQQQQQQQQQRRPGDVPLTYKKGKIPRYLAARREEERLAAEAALAVDPACPPGHSPLPDSDRLNTLYLLRRSQSEVLHELASLPVAQDTLRVKRVRQDLEDKLTQIEDGLRIFSQPKVYIMNDE</sequence>
<keyword evidence="5" id="KW-0966">Cell projection</keyword>
<feature type="region of interest" description="Disordered" evidence="6">
    <location>
        <begin position="173"/>
        <end position="204"/>
    </location>
</feature>
<name>A0AAE1UFC5_9EUCA</name>
<dbReference type="AlphaFoldDB" id="A0AAE1UFC5"/>
<feature type="domain" description="Enkurin" evidence="7">
    <location>
        <begin position="776"/>
        <end position="868"/>
    </location>
</feature>
<accession>A0AAE1UFC5</accession>
<evidence type="ECO:0000313" key="10">
    <source>
        <dbReference type="Proteomes" id="UP001292094"/>
    </source>
</evidence>
<dbReference type="PANTHER" id="PTHR21490:SF2">
    <property type="entry name" value="ENKURIN DOMAIN-CONTAINING PROTEIN 1"/>
    <property type="match status" value="1"/>
</dbReference>
<evidence type="ECO:0000256" key="1">
    <source>
        <dbReference type="ARBA" id="ARBA00004138"/>
    </source>
</evidence>
<gene>
    <name evidence="9" type="ORF">Pmani_012162</name>
    <name evidence="8" type="ORF">Pmani_015004</name>
</gene>
<evidence type="ECO:0000256" key="6">
    <source>
        <dbReference type="SAM" id="MobiDB-lite"/>
    </source>
</evidence>
<evidence type="ECO:0000256" key="5">
    <source>
        <dbReference type="ARBA" id="ARBA00023273"/>
    </source>
</evidence>
<reference evidence="9" key="1">
    <citation type="submission" date="2023-11" db="EMBL/GenBank/DDBJ databases">
        <title>Genome assemblies of two species of porcelain crab, Petrolisthes cinctipes and Petrolisthes manimaculis (Anomura: Porcellanidae).</title>
        <authorList>
            <person name="Angst P."/>
        </authorList>
    </citation>
    <scope>NUCLEOTIDE SEQUENCE</scope>
    <source>
        <strain evidence="9">PB745_02</strain>
        <tissue evidence="9">Gill</tissue>
    </source>
</reference>
<feature type="region of interest" description="Disordered" evidence="6">
    <location>
        <begin position="1"/>
        <end position="24"/>
    </location>
</feature>
<evidence type="ECO:0000313" key="8">
    <source>
        <dbReference type="EMBL" id="KAK4313668.1"/>
    </source>
</evidence>
<feature type="region of interest" description="Disordered" evidence="6">
    <location>
        <begin position="59"/>
        <end position="128"/>
    </location>
</feature>
<feature type="region of interest" description="Disordered" evidence="6">
    <location>
        <begin position="478"/>
        <end position="508"/>
    </location>
</feature>
<dbReference type="EMBL" id="JAWZYT010000995">
    <property type="protein sequence ID" value="KAK4316699.1"/>
    <property type="molecule type" value="Genomic_DNA"/>
</dbReference>
<dbReference type="InterPro" id="IPR052102">
    <property type="entry name" value="Enkurin_domain-protein"/>
</dbReference>
<feature type="compositionally biased region" description="Basic and acidic residues" evidence="6">
    <location>
        <begin position="454"/>
        <end position="465"/>
    </location>
</feature>
<dbReference type="PANTHER" id="PTHR21490">
    <property type="entry name" value="ENKURIN-RELATED"/>
    <property type="match status" value="1"/>
</dbReference>
<feature type="compositionally biased region" description="Low complexity" evidence="6">
    <location>
        <begin position="732"/>
        <end position="757"/>
    </location>
</feature>
<comment type="subcellular location">
    <subcellularLocation>
        <location evidence="1">Cell projection</location>
        <location evidence="1">Cilium</location>
    </subcellularLocation>
    <subcellularLocation>
        <location evidence="2">Cytoplasm</location>
        <location evidence="2">Cytoskeleton</location>
    </subcellularLocation>
</comment>
<keyword evidence="3" id="KW-0963">Cytoplasm</keyword>
<feature type="compositionally biased region" description="Polar residues" evidence="6">
    <location>
        <begin position="690"/>
        <end position="713"/>
    </location>
</feature>
<feature type="compositionally biased region" description="Low complexity" evidence="6">
    <location>
        <begin position="366"/>
        <end position="382"/>
    </location>
</feature>
<keyword evidence="4" id="KW-0206">Cytoskeleton</keyword>
<evidence type="ECO:0000256" key="4">
    <source>
        <dbReference type="ARBA" id="ARBA00023212"/>
    </source>
</evidence>
<dbReference type="PROSITE" id="PS51665">
    <property type="entry name" value="ENKURIN"/>
    <property type="match status" value="1"/>
</dbReference>
<dbReference type="EMBL" id="JAWZYT010001277">
    <property type="protein sequence ID" value="KAK4313668.1"/>
    <property type="molecule type" value="Genomic_DNA"/>
</dbReference>
<feature type="region of interest" description="Disordered" evidence="6">
    <location>
        <begin position="689"/>
        <end position="770"/>
    </location>
</feature>
<proteinExistence type="predicted"/>
<feature type="region of interest" description="Disordered" evidence="6">
    <location>
        <begin position="354"/>
        <end position="465"/>
    </location>
</feature>
<evidence type="ECO:0000313" key="9">
    <source>
        <dbReference type="EMBL" id="KAK4316699.1"/>
    </source>
</evidence>
<feature type="compositionally biased region" description="Polar residues" evidence="6">
    <location>
        <begin position="187"/>
        <end position="204"/>
    </location>
</feature>